<sequence>MLCRLATCALFVSALVSTLVSAACPTERSVELCCITIETFQQNAYVFEDVCGMSEPPDTVMGTGCEEVPAGWQVVTLHENLCMSAYYNLSSTFHGWYDACCESATICQSGAGGHSASIAPALMLNKVLTLVDWNGSIV</sequence>
<reference evidence="1" key="1">
    <citation type="submission" date="2022-07" db="EMBL/GenBank/DDBJ databases">
        <title>Genome Sequence of Phlebia brevispora.</title>
        <authorList>
            <person name="Buettner E."/>
        </authorList>
    </citation>
    <scope>NUCLEOTIDE SEQUENCE</scope>
    <source>
        <strain evidence="1">MPL23</strain>
    </source>
</reference>
<name>A0ACC1T047_9APHY</name>
<protein>
    <submittedName>
        <fullName evidence="1">Uncharacterized protein</fullName>
    </submittedName>
</protein>
<gene>
    <name evidence="1" type="ORF">NM688_g5120</name>
</gene>
<dbReference type="EMBL" id="JANHOG010000915">
    <property type="protein sequence ID" value="KAJ3550014.1"/>
    <property type="molecule type" value="Genomic_DNA"/>
</dbReference>
<evidence type="ECO:0000313" key="2">
    <source>
        <dbReference type="Proteomes" id="UP001148662"/>
    </source>
</evidence>
<dbReference type="Proteomes" id="UP001148662">
    <property type="component" value="Unassembled WGS sequence"/>
</dbReference>
<evidence type="ECO:0000313" key="1">
    <source>
        <dbReference type="EMBL" id="KAJ3550014.1"/>
    </source>
</evidence>
<proteinExistence type="predicted"/>
<organism evidence="1 2">
    <name type="scientific">Phlebia brevispora</name>
    <dbReference type="NCBI Taxonomy" id="194682"/>
    <lineage>
        <taxon>Eukaryota</taxon>
        <taxon>Fungi</taxon>
        <taxon>Dikarya</taxon>
        <taxon>Basidiomycota</taxon>
        <taxon>Agaricomycotina</taxon>
        <taxon>Agaricomycetes</taxon>
        <taxon>Polyporales</taxon>
        <taxon>Meruliaceae</taxon>
        <taxon>Phlebia</taxon>
    </lineage>
</organism>
<keyword evidence="2" id="KW-1185">Reference proteome</keyword>
<accession>A0ACC1T047</accession>
<comment type="caution">
    <text evidence="1">The sequence shown here is derived from an EMBL/GenBank/DDBJ whole genome shotgun (WGS) entry which is preliminary data.</text>
</comment>